<reference evidence="1" key="1">
    <citation type="submission" date="2017-12" db="EMBL/GenBank/DDBJ databases">
        <authorList>
            <person name="Martens C."/>
            <person name="Dahlstrom E."/>
            <person name="Barbian K."/>
            <person name="Sykora L."/>
            <person name="Ricklefs S."/>
            <person name="Bruno D."/>
            <person name="Anzick I."/>
            <person name="Myles I."/>
            <person name="Datta S.K."/>
        </authorList>
    </citation>
    <scope>NUCLEOTIDE SEQUENCE</scope>
    <source>
        <strain evidence="1">AD2</strain>
        <plasmid evidence="1">p1-AD2</plasmid>
    </source>
</reference>
<evidence type="ECO:0000313" key="1">
    <source>
        <dbReference type="EMBL" id="AWV20456.1"/>
    </source>
</evidence>
<protein>
    <submittedName>
        <fullName evidence="1">Transcriptional regulatory protein</fullName>
    </submittedName>
</protein>
<geneLocation type="plasmid" evidence="1">
    <name>p1-AD2</name>
</geneLocation>
<dbReference type="RefSeq" id="WP_210753624.1">
    <property type="nucleotide sequence ID" value="NZ_CP025062.1"/>
</dbReference>
<sequence length="57" mass="6455">MPGYPGAMRIAHHSDLVALVPEFLISAMWHPRLDADPAHRWLRETVVTVCQQAYSGR</sequence>
<keyword evidence="1" id="KW-0614">Plasmid</keyword>
<name>A0A4Y1MR87_9PROT</name>
<dbReference type="Gene3D" id="3.40.190.10">
    <property type="entry name" value="Periplasmic binding protein-like II"/>
    <property type="match status" value="1"/>
</dbReference>
<proteinExistence type="predicted"/>
<gene>
    <name evidence="1" type="ORF">RADP37_04970</name>
</gene>
<accession>A0A4Y1MR87</accession>
<dbReference type="EMBL" id="CP025188">
    <property type="protein sequence ID" value="AWV20456.1"/>
    <property type="molecule type" value="Genomic_DNA"/>
</dbReference>
<organism evidence="1">
    <name type="scientific">Roseomonas mucosa</name>
    <dbReference type="NCBI Taxonomy" id="207340"/>
    <lineage>
        <taxon>Bacteria</taxon>
        <taxon>Pseudomonadati</taxon>
        <taxon>Pseudomonadota</taxon>
        <taxon>Alphaproteobacteria</taxon>
        <taxon>Acetobacterales</taxon>
        <taxon>Roseomonadaceae</taxon>
        <taxon>Roseomonas</taxon>
    </lineage>
</organism>
<dbReference type="AlphaFoldDB" id="A0A4Y1MR87"/>